<feature type="domain" description="HPt" evidence="9">
    <location>
        <begin position="343"/>
        <end position="438"/>
    </location>
</feature>
<keyword evidence="5" id="KW-0597">Phosphoprotein</keyword>
<proteinExistence type="predicted"/>
<evidence type="ECO:0000256" key="3">
    <source>
        <dbReference type="ARBA" id="ARBA00034247"/>
    </source>
</evidence>
<dbReference type="Gene3D" id="3.40.50.2300">
    <property type="match status" value="1"/>
</dbReference>
<evidence type="ECO:0000259" key="9">
    <source>
        <dbReference type="PROSITE" id="PS50894"/>
    </source>
</evidence>
<dbReference type="SMART" id="SM00448">
    <property type="entry name" value="REC"/>
    <property type="match status" value="1"/>
</dbReference>
<keyword evidence="11" id="KW-1185">Reference proteome</keyword>
<evidence type="ECO:0000259" key="8">
    <source>
        <dbReference type="PROSITE" id="PS50887"/>
    </source>
</evidence>
<dbReference type="PROSITE" id="PS50110">
    <property type="entry name" value="RESPONSE_REGULATORY"/>
    <property type="match status" value="1"/>
</dbReference>
<dbReference type="EC" id="2.7.7.65" evidence="1"/>
<feature type="compositionally biased region" description="Basic and acidic residues" evidence="6">
    <location>
        <begin position="318"/>
        <end position="327"/>
    </location>
</feature>
<gene>
    <name evidence="10" type="ORF">HT578_04975</name>
</gene>
<dbReference type="InterPro" id="IPR036641">
    <property type="entry name" value="HPT_dom_sf"/>
</dbReference>
<comment type="caution">
    <text evidence="4">Lacks conserved residue(s) required for the propagation of feature annotation.</text>
</comment>
<evidence type="ECO:0000256" key="2">
    <source>
        <dbReference type="ARBA" id="ARBA00023012"/>
    </source>
</evidence>
<dbReference type="Pfam" id="PF00072">
    <property type="entry name" value="Response_reg"/>
    <property type="match status" value="1"/>
</dbReference>
<dbReference type="PANTHER" id="PTHR45138:SF9">
    <property type="entry name" value="DIGUANYLATE CYCLASE DGCM-RELATED"/>
    <property type="match status" value="1"/>
</dbReference>
<dbReference type="InterPro" id="IPR001789">
    <property type="entry name" value="Sig_transdc_resp-reg_receiver"/>
</dbReference>
<dbReference type="NCBIfam" id="TIGR00254">
    <property type="entry name" value="GGDEF"/>
    <property type="match status" value="1"/>
</dbReference>
<evidence type="ECO:0000313" key="11">
    <source>
        <dbReference type="Proteomes" id="UP000677126"/>
    </source>
</evidence>
<dbReference type="InterPro" id="IPR043128">
    <property type="entry name" value="Rev_trsase/Diguanyl_cyclase"/>
</dbReference>
<dbReference type="Proteomes" id="UP000677126">
    <property type="component" value="Chromosome"/>
</dbReference>
<dbReference type="InterPro" id="IPR029787">
    <property type="entry name" value="Nucleotide_cyclase"/>
</dbReference>
<dbReference type="SUPFAM" id="SSF52172">
    <property type="entry name" value="CheY-like"/>
    <property type="match status" value="1"/>
</dbReference>
<dbReference type="InterPro" id="IPR011006">
    <property type="entry name" value="CheY-like_superfamily"/>
</dbReference>
<dbReference type="Gene3D" id="3.30.70.270">
    <property type="match status" value="1"/>
</dbReference>
<evidence type="ECO:0000256" key="6">
    <source>
        <dbReference type="SAM" id="MobiDB-lite"/>
    </source>
</evidence>
<dbReference type="Pfam" id="PF00990">
    <property type="entry name" value="GGDEF"/>
    <property type="match status" value="1"/>
</dbReference>
<comment type="catalytic activity">
    <reaction evidence="3">
        <text>2 GTP = 3',3'-c-di-GMP + 2 diphosphate</text>
        <dbReference type="Rhea" id="RHEA:24898"/>
        <dbReference type="ChEBI" id="CHEBI:33019"/>
        <dbReference type="ChEBI" id="CHEBI:37565"/>
        <dbReference type="ChEBI" id="CHEBI:58805"/>
        <dbReference type="EC" id="2.7.7.65"/>
    </reaction>
</comment>
<evidence type="ECO:0000256" key="4">
    <source>
        <dbReference type="PROSITE-ProRule" id="PRU00110"/>
    </source>
</evidence>
<dbReference type="RefSeq" id="WP_213502411.1">
    <property type="nucleotide sequence ID" value="NZ_CP054856.1"/>
</dbReference>
<dbReference type="PROSITE" id="PS50894">
    <property type="entry name" value="HPT"/>
    <property type="match status" value="1"/>
</dbReference>
<organism evidence="10 11">
    <name type="scientific">Novosphingobium decolorationis</name>
    <dbReference type="NCBI Taxonomy" id="2698673"/>
    <lineage>
        <taxon>Bacteria</taxon>
        <taxon>Pseudomonadati</taxon>
        <taxon>Pseudomonadota</taxon>
        <taxon>Alphaproteobacteria</taxon>
        <taxon>Sphingomonadales</taxon>
        <taxon>Sphingomonadaceae</taxon>
        <taxon>Novosphingobium</taxon>
    </lineage>
</organism>
<dbReference type="SMART" id="SM00267">
    <property type="entry name" value="GGDEF"/>
    <property type="match status" value="1"/>
</dbReference>
<dbReference type="PROSITE" id="PS50887">
    <property type="entry name" value="GGDEF"/>
    <property type="match status" value="1"/>
</dbReference>
<dbReference type="CDD" id="cd01949">
    <property type="entry name" value="GGDEF"/>
    <property type="match status" value="1"/>
</dbReference>
<feature type="region of interest" description="Disordered" evidence="6">
    <location>
        <begin position="304"/>
        <end position="327"/>
    </location>
</feature>
<keyword evidence="2" id="KW-0902">Two-component regulatory system</keyword>
<reference evidence="10 11" key="1">
    <citation type="journal article" date="2021" name="Int. J. Syst. Evol. Microbiol.">
        <title>Novosphingobium decolorationis sp. nov., an aniline blue-decolourizing bacterium isolated from East Pacific sediment.</title>
        <authorList>
            <person name="Chen X."/>
            <person name="Dong B."/>
            <person name="Chen T."/>
            <person name="Ren N."/>
            <person name="Wang J."/>
            <person name="Xu Y."/>
            <person name="Yang J."/>
            <person name="Zhu S."/>
            <person name="Chen J."/>
        </authorList>
    </citation>
    <scope>NUCLEOTIDE SEQUENCE [LARGE SCALE GENOMIC DNA]</scope>
    <source>
        <strain evidence="10 11">502str22</strain>
    </source>
</reference>
<dbReference type="Gene3D" id="1.20.120.160">
    <property type="entry name" value="HPT domain"/>
    <property type="match status" value="1"/>
</dbReference>
<protein>
    <recommendedName>
        <fullName evidence="1">diguanylate cyclase</fullName>
        <ecNumber evidence="1">2.7.7.65</ecNumber>
    </recommendedName>
</protein>
<evidence type="ECO:0000256" key="1">
    <source>
        <dbReference type="ARBA" id="ARBA00012528"/>
    </source>
</evidence>
<dbReference type="EMBL" id="CP054856">
    <property type="protein sequence ID" value="QVM83148.1"/>
    <property type="molecule type" value="Genomic_DNA"/>
</dbReference>
<evidence type="ECO:0000259" key="7">
    <source>
        <dbReference type="PROSITE" id="PS50110"/>
    </source>
</evidence>
<feature type="domain" description="Response regulatory" evidence="7">
    <location>
        <begin position="4"/>
        <end position="119"/>
    </location>
</feature>
<dbReference type="InterPro" id="IPR000160">
    <property type="entry name" value="GGDEF_dom"/>
</dbReference>
<dbReference type="SUPFAM" id="SSF55073">
    <property type="entry name" value="Nucleotide cyclase"/>
    <property type="match status" value="1"/>
</dbReference>
<evidence type="ECO:0000256" key="5">
    <source>
        <dbReference type="PROSITE-ProRule" id="PRU00169"/>
    </source>
</evidence>
<evidence type="ECO:0000313" key="10">
    <source>
        <dbReference type="EMBL" id="QVM83148.1"/>
    </source>
</evidence>
<dbReference type="InterPro" id="IPR050469">
    <property type="entry name" value="Diguanylate_Cyclase"/>
</dbReference>
<dbReference type="PANTHER" id="PTHR45138">
    <property type="entry name" value="REGULATORY COMPONENTS OF SENSORY TRANSDUCTION SYSTEM"/>
    <property type="match status" value="1"/>
</dbReference>
<feature type="modified residue" description="4-aspartylphosphate" evidence="5">
    <location>
        <position position="52"/>
    </location>
</feature>
<name>A0ABX8E250_9SPHN</name>
<accession>A0ABX8E250</accession>
<dbReference type="SUPFAM" id="SSF47226">
    <property type="entry name" value="Histidine-containing phosphotransfer domain, HPT domain"/>
    <property type="match status" value="1"/>
</dbReference>
<sequence>MEHDILTIDGDPIMTQILIEQLAPLTRPRVAANASEAMKQIARRVPDLILLDTELPGTHGIDLCRALHSDARLAHVPIIFLTAQTGESFEIEGLESGAVDFISKPPRGAVLRARVKTQLELARLTRELELLNLTDPLTGLINRRRYDEVLHNELARARRSREPLSLILVDLDDFKLFNDQYGHGAGDECLCKVAQLLQTCARRPADAVARIGGEELALILPHTPAAGGMEVAQTILTTLEDAALPHLRSQVADHVTVSLGLACLEPSSDIDTETTVEAIGRDLGERAAQALSEAKDSGRARFVYRSGRRRPVPPPETSPEKDAPWPEIKGIDNELSHQRLCGNRELFITLVAKLLDQFEDLVEPRKYADMEEDEATLHFARRLFKLKGSADTLGATHLQSLAAGAETALRQADDAQIALLVRTIHEHMDEMRASCEALSPLPFQIPSTPTAFPLRATAAGNNIARP</sequence>
<dbReference type="InterPro" id="IPR008207">
    <property type="entry name" value="Sig_transdc_His_kin_Hpt_dom"/>
</dbReference>
<feature type="domain" description="GGDEF" evidence="8">
    <location>
        <begin position="162"/>
        <end position="307"/>
    </location>
</feature>